<keyword evidence="1" id="KW-0175">Coiled coil</keyword>
<keyword evidence="2" id="KW-0732">Signal</keyword>
<proteinExistence type="predicted"/>
<evidence type="ECO:0000313" key="3">
    <source>
        <dbReference type="EMBL" id="TWU23028.1"/>
    </source>
</evidence>
<feature type="signal peptide" evidence="2">
    <location>
        <begin position="1"/>
        <end position="20"/>
    </location>
</feature>
<evidence type="ECO:0000256" key="1">
    <source>
        <dbReference type="SAM" id="Coils"/>
    </source>
</evidence>
<dbReference type="AlphaFoldDB" id="A0A5C6CFF6"/>
<protein>
    <recommendedName>
        <fullName evidence="5">Caspase domain protein</fullName>
    </recommendedName>
</protein>
<name>A0A5C6CFF6_9BACT</name>
<feature type="coiled-coil region" evidence="1">
    <location>
        <begin position="277"/>
        <end position="320"/>
    </location>
</feature>
<dbReference type="Proteomes" id="UP000316304">
    <property type="component" value="Unassembled WGS sequence"/>
</dbReference>
<comment type="caution">
    <text evidence="3">The sequence shown here is derived from an EMBL/GenBank/DDBJ whole genome shotgun (WGS) entry which is preliminary data.</text>
</comment>
<dbReference type="EMBL" id="SJPT01000004">
    <property type="protein sequence ID" value="TWU23028.1"/>
    <property type="molecule type" value="Genomic_DNA"/>
</dbReference>
<accession>A0A5C6CFF6</accession>
<sequence precursor="true">MSRWIAVAIGLMLCPLNAGADDVVPTQLVVVVGAGGAEPYQTEFWEWARLWRTRVESSDVKLHLIGESPSPSDREQLKSVIAEAGGTEASPLWIVLIGHGTFSQNVAKFNLRGPDVSATELAEWIKPLDRPLVIVNCASASGPFINALSAPGRVIVTATQSGSEQNYARFGRYFVEAIGSLDADLDHDEEISVQEAFLKANATLKLSYETEARIRTEHALIDDNGDGLGTPFKAFRRDGALTVAQTDRELDGRRAAKMALIPAAKQARLKPDEVRSRDETEHEIATLRLQKQSMDETAYFEQLEALLVRLAKIYQAAEDRGKKSSSNSTASP</sequence>
<evidence type="ECO:0000256" key="2">
    <source>
        <dbReference type="SAM" id="SignalP"/>
    </source>
</evidence>
<dbReference type="RefSeq" id="WP_146594822.1">
    <property type="nucleotide sequence ID" value="NZ_SJPT01000004.1"/>
</dbReference>
<evidence type="ECO:0000313" key="4">
    <source>
        <dbReference type="Proteomes" id="UP000316304"/>
    </source>
</evidence>
<feature type="chain" id="PRO_5022791701" description="Caspase domain protein" evidence="2">
    <location>
        <begin position="21"/>
        <end position="332"/>
    </location>
</feature>
<gene>
    <name evidence="3" type="ORF">Pla52o_25620</name>
</gene>
<evidence type="ECO:0008006" key="5">
    <source>
        <dbReference type="Google" id="ProtNLM"/>
    </source>
</evidence>
<organism evidence="3 4">
    <name type="scientific">Novipirellula galeiformis</name>
    <dbReference type="NCBI Taxonomy" id="2528004"/>
    <lineage>
        <taxon>Bacteria</taxon>
        <taxon>Pseudomonadati</taxon>
        <taxon>Planctomycetota</taxon>
        <taxon>Planctomycetia</taxon>
        <taxon>Pirellulales</taxon>
        <taxon>Pirellulaceae</taxon>
        <taxon>Novipirellula</taxon>
    </lineage>
</organism>
<dbReference type="OrthoDB" id="247472at2"/>
<keyword evidence="4" id="KW-1185">Reference proteome</keyword>
<reference evidence="3 4" key="1">
    <citation type="submission" date="2019-02" db="EMBL/GenBank/DDBJ databases">
        <title>Deep-cultivation of Planctomycetes and their phenomic and genomic characterization uncovers novel biology.</title>
        <authorList>
            <person name="Wiegand S."/>
            <person name="Jogler M."/>
            <person name="Boedeker C."/>
            <person name="Pinto D."/>
            <person name="Vollmers J."/>
            <person name="Rivas-Marin E."/>
            <person name="Kohn T."/>
            <person name="Peeters S.H."/>
            <person name="Heuer A."/>
            <person name="Rast P."/>
            <person name="Oberbeckmann S."/>
            <person name="Bunk B."/>
            <person name="Jeske O."/>
            <person name="Meyerdierks A."/>
            <person name="Storesund J.E."/>
            <person name="Kallscheuer N."/>
            <person name="Luecker S."/>
            <person name="Lage O.M."/>
            <person name="Pohl T."/>
            <person name="Merkel B.J."/>
            <person name="Hornburger P."/>
            <person name="Mueller R.-W."/>
            <person name="Bruemmer F."/>
            <person name="Labrenz M."/>
            <person name="Spormann A.M."/>
            <person name="Op Den Camp H."/>
            <person name="Overmann J."/>
            <person name="Amann R."/>
            <person name="Jetten M.S.M."/>
            <person name="Mascher T."/>
            <person name="Medema M.H."/>
            <person name="Devos D.P."/>
            <person name="Kaster A.-K."/>
            <person name="Ovreas L."/>
            <person name="Rohde M."/>
            <person name="Galperin M.Y."/>
            <person name="Jogler C."/>
        </authorList>
    </citation>
    <scope>NUCLEOTIDE SEQUENCE [LARGE SCALE GENOMIC DNA]</scope>
    <source>
        <strain evidence="3 4">Pla52o</strain>
    </source>
</reference>